<dbReference type="Proteomes" id="UP000247978">
    <property type="component" value="Unassembled WGS sequence"/>
</dbReference>
<name>A0A2V3VTS5_9BACI</name>
<protein>
    <submittedName>
        <fullName evidence="1">Uncharacterized protein</fullName>
    </submittedName>
</protein>
<comment type="caution">
    <text evidence="1">The sequence shown here is derived from an EMBL/GenBank/DDBJ whole genome shotgun (WGS) entry which is preliminary data.</text>
</comment>
<dbReference type="AlphaFoldDB" id="A0A2V3VTS5"/>
<dbReference type="EMBL" id="QJJQ01000011">
    <property type="protein sequence ID" value="PXW85287.1"/>
    <property type="molecule type" value="Genomic_DNA"/>
</dbReference>
<evidence type="ECO:0000313" key="2">
    <source>
        <dbReference type="Proteomes" id="UP000247978"/>
    </source>
</evidence>
<keyword evidence="2" id="KW-1185">Reference proteome</keyword>
<reference evidence="1 2" key="1">
    <citation type="submission" date="2018-05" db="EMBL/GenBank/DDBJ databases">
        <title>Genomic Encyclopedia of Type Strains, Phase IV (KMG-IV): sequencing the most valuable type-strain genomes for metagenomic binning, comparative biology and taxonomic classification.</title>
        <authorList>
            <person name="Goeker M."/>
        </authorList>
    </citation>
    <scope>NUCLEOTIDE SEQUENCE [LARGE SCALE GENOMIC DNA]</scope>
    <source>
        <strain evidence="1 2">DSM 28556</strain>
    </source>
</reference>
<proteinExistence type="predicted"/>
<sequence length="47" mass="5266">MGVGVLGTAENFEKAREFRVSMRKNPHIEGVLILIFWNIDCEGGSFP</sequence>
<evidence type="ECO:0000313" key="1">
    <source>
        <dbReference type="EMBL" id="PXW85287.1"/>
    </source>
</evidence>
<accession>A0A2V3VTS5</accession>
<gene>
    <name evidence="1" type="ORF">DFR56_11155</name>
</gene>
<organism evidence="1 2">
    <name type="scientific">Pseudogracilibacillus auburnensis</name>
    <dbReference type="NCBI Taxonomy" id="1494959"/>
    <lineage>
        <taxon>Bacteria</taxon>
        <taxon>Bacillati</taxon>
        <taxon>Bacillota</taxon>
        <taxon>Bacilli</taxon>
        <taxon>Bacillales</taxon>
        <taxon>Bacillaceae</taxon>
        <taxon>Pseudogracilibacillus</taxon>
    </lineage>
</organism>